<dbReference type="PANTHER" id="PTHR36509:SF3">
    <property type="entry name" value="SIGNAL PEPTIDE PROTEIN"/>
    <property type="match status" value="1"/>
</dbReference>
<dbReference type="InterPro" id="IPR037049">
    <property type="entry name" value="DUF1214_C_sf"/>
</dbReference>
<evidence type="ECO:0000313" key="2">
    <source>
        <dbReference type="EMBL" id="GAG18918.1"/>
    </source>
</evidence>
<proteinExistence type="predicted"/>
<dbReference type="AlphaFoldDB" id="X0W2R5"/>
<comment type="caution">
    <text evidence="2">The sequence shown here is derived from an EMBL/GenBank/DDBJ whole genome shotgun (WGS) entry which is preliminary data.</text>
</comment>
<accession>X0W2R5</accession>
<dbReference type="SUPFAM" id="SSF160935">
    <property type="entry name" value="VPA0735-like"/>
    <property type="match status" value="1"/>
</dbReference>
<protein>
    <recommendedName>
        <fullName evidence="1">DUF1214 domain-containing protein</fullName>
    </recommendedName>
</protein>
<feature type="domain" description="DUF1214" evidence="1">
    <location>
        <begin position="112"/>
        <end position="218"/>
    </location>
</feature>
<sequence>NYETVDREDFAMRGMLAGIGIVKGKPFKPDANTKELLDKAGKVGFKMAANIDYNYYPNDKIYPDRVWEQTFIGGSPVFEAKTYHNEDASVAFFHSKYSTSKAMVIAMPGKGSQYLMALRDSDENLFYGQNTYHLHMPTGIPAANYWSFVVYDAETRALLDNGQPFPSVASNQKMTKNPDGSVDVYFGPKAPKDKNANWIRTVPSKGWFGAIRLYSPTQAFFDQTWKPDNIQKVK</sequence>
<dbReference type="EMBL" id="BARS01035472">
    <property type="protein sequence ID" value="GAG18918.1"/>
    <property type="molecule type" value="Genomic_DNA"/>
</dbReference>
<feature type="non-terminal residue" evidence="2">
    <location>
        <position position="1"/>
    </location>
</feature>
<dbReference type="Pfam" id="PF06742">
    <property type="entry name" value="DUF1214"/>
    <property type="match status" value="1"/>
</dbReference>
<dbReference type="InterPro" id="IPR010621">
    <property type="entry name" value="DUF1214"/>
</dbReference>
<dbReference type="PANTHER" id="PTHR36509">
    <property type="entry name" value="BLL3101 PROTEIN"/>
    <property type="match status" value="1"/>
</dbReference>
<evidence type="ECO:0000259" key="1">
    <source>
        <dbReference type="Pfam" id="PF06742"/>
    </source>
</evidence>
<dbReference type="Gene3D" id="2.60.120.600">
    <property type="entry name" value="Domain of unknown function DUF1214, C-terminal domain"/>
    <property type="match status" value="1"/>
</dbReference>
<dbReference type="Gene3D" id="1.10.3360.10">
    <property type="entry name" value="VPA0735-like domain"/>
    <property type="match status" value="1"/>
</dbReference>
<organism evidence="2">
    <name type="scientific">marine sediment metagenome</name>
    <dbReference type="NCBI Taxonomy" id="412755"/>
    <lineage>
        <taxon>unclassified sequences</taxon>
        <taxon>metagenomes</taxon>
        <taxon>ecological metagenomes</taxon>
    </lineage>
</organism>
<gene>
    <name evidence="2" type="ORF">S01H1_54649</name>
</gene>
<reference evidence="2" key="1">
    <citation type="journal article" date="2014" name="Front. Microbiol.">
        <title>High frequency of phylogenetically diverse reductive dehalogenase-homologous genes in deep subseafloor sedimentary metagenomes.</title>
        <authorList>
            <person name="Kawai M."/>
            <person name="Futagami T."/>
            <person name="Toyoda A."/>
            <person name="Takaki Y."/>
            <person name="Nishi S."/>
            <person name="Hori S."/>
            <person name="Arai W."/>
            <person name="Tsubouchi T."/>
            <person name="Morono Y."/>
            <person name="Uchiyama I."/>
            <person name="Ito T."/>
            <person name="Fujiyama A."/>
            <person name="Inagaki F."/>
            <person name="Takami H."/>
        </authorList>
    </citation>
    <scope>NUCLEOTIDE SEQUENCE</scope>
    <source>
        <strain evidence="2">Expedition CK06-06</strain>
    </source>
</reference>
<name>X0W2R5_9ZZZZ</name>